<comment type="cofactor">
    <cofactor evidence="1">
        <name>FAD</name>
        <dbReference type="ChEBI" id="CHEBI:57692"/>
    </cofactor>
</comment>
<dbReference type="Gene3D" id="3.30.70.2740">
    <property type="match status" value="1"/>
</dbReference>
<name>A0AAV5AP64_9AGAM</name>
<organism evidence="8 9">
    <name type="scientific">Clathrus columnatus</name>
    <dbReference type="NCBI Taxonomy" id="1419009"/>
    <lineage>
        <taxon>Eukaryota</taxon>
        <taxon>Fungi</taxon>
        <taxon>Dikarya</taxon>
        <taxon>Basidiomycota</taxon>
        <taxon>Agaricomycotina</taxon>
        <taxon>Agaricomycetes</taxon>
        <taxon>Phallomycetidae</taxon>
        <taxon>Phallales</taxon>
        <taxon>Clathraceae</taxon>
        <taxon>Clathrus</taxon>
    </lineage>
</organism>
<keyword evidence="4" id="KW-0274">FAD</keyword>
<evidence type="ECO:0000256" key="3">
    <source>
        <dbReference type="ARBA" id="ARBA00022630"/>
    </source>
</evidence>
<dbReference type="Gene3D" id="3.30.43.10">
    <property type="entry name" value="Uridine Diphospho-n-acetylenolpyruvylglucosamine Reductase, domain 2"/>
    <property type="match status" value="1"/>
</dbReference>
<dbReference type="Gene3D" id="3.30.465.10">
    <property type="match status" value="1"/>
</dbReference>
<dbReference type="SUPFAM" id="SSF56176">
    <property type="entry name" value="FAD-binding/transporter-associated domain-like"/>
    <property type="match status" value="1"/>
</dbReference>
<dbReference type="InterPro" id="IPR016171">
    <property type="entry name" value="Vanillyl_alc_oxidase_C-sub2"/>
</dbReference>
<accession>A0AAV5AP64</accession>
<gene>
    <name evidence="8" type="ORF">Clacol_008947</name>
</gene>
<evidence type="ECO:0000256" key="4">
    <source>
        <dbReference type="ARBA" id="ARBA00022827"/>
    </source>
</evidence>
<dbReference type="PANTHER" id="PTHR43716:SF1">
    <property type="entry name" value="D-2-HYDROXYGLUTARATE DEHYDROGENASE, MITOCHONDRIAL"/>
    <property type="match status" value="1"/>
</dbReference>
<keyword evidence="3" id="KW-0285">Flavoprotein</keyword>
<dbReference type="Proteomes" id="UP001050691">
    <property type="component" value="Unassembled WGS sequence"/>
</dbReference>
<comment type="catalytic activity">
    <reaction evidence="6">
        <text>(R)-lactate + 2 Fe(III)-[cytochrome c] = 2 Fe(II)-[cytochrome c] + pyruvate + 2 H(+)</text>
        <dbReference type="Rhea" id="RHEA:13521"/>
        <dbReference type="Rhea" id="RHEA-COMP:10350"/>
        <dbReference type="Rhea" id="RHEA-COMP:14399"/>
        <dbReference type="ChEBI" id="CHEBI:15361"/>
        <dbReference type="ChEBI" id="CHEBI:15378"/>
        <dbReference type="ChEBI" id="CHEBI:16004"/>
        <dbReference type="ChEBI" id="CHEBI:29033"/>
        <dbReference type="ChEBI" id="CHEBI:29034"/>
        <dbReference type="EC" id="1.1.2.4"/>
    </reaction>
</comment>
<sequence>MQLLIPTSTRRLAPSKPFHLHRTSQCFNFGKNLILKRCYSQPKRGSYASVQPEHIHALRNILSNKTSLLTSIKGCDATVESVSESELDSFNVDWMGKYRGNSKVVLKPKSTEEVSKIVKYCYDHNLAIVPQGGNTGLVGGSVPLYDEIILNVGNMNSIRSFDEVSGIVTCDAGIILENLDNYLAEFDYTVPLDLAAKGSCQIGGNIATNAGGLRVIRYGTLRGTVLGLEVVLPDGQILDSLSTLRKNNTGFDLKQLFIGSEGSIGVITGVSLLAAPKLKAKNVAVFSLDSYDAIQRAFIKTRQHVGEILSAFEFFDQAGHRIQQVHSRNPKKIFDAGRDAAFFVLVETTGSNKDHDDQKLAALLEVLIESEIVTDGVLAQDTAQFTSLWELRETITEAAGKTGKVFKYDVSLPTSLMYSVVEATRKHLAELGLYKGEGSDGKVKSVIGFGHFGDGNIHLNVISDSYDPEVQSALEPFVYEFVAKHRGSISAEHGLGLQKAPHIGYSQLPLNVDLMHQIKSILDPKKLFNPYKFVYRPPLE</sequence>
<dbReference type="FunFam" id="3.30.70.2190:FF:000001">
    <property type="entry name" value="D-2-hydroxyglutarate dehydrogenase mitochondrial"/>
    <property type="match status" value="1"/>
</dbReference>
<evidence type="ECO:0000256" key="6">
    <source>
        <dbReference type="ARBA" id="ARBA00051436"/>
    </source>
</evidence>
<dbReference type="FunFam" id="3.30.43.10:FF:000011">
    <property type="entry name" value="D-lactate dehydrogenase (Cytochrome)"/>
    <property type="match status" value="1"/>
</dbReference>
<dbReference type="PANTHER" id="PTHR43716">
    <property type="entry name" value="D-2-HYDROXYGLUTARATE DEHYDROGENASE, MITOCHONDRIAL"/>
    <property type="match status" value="1"/>
</dbReference>
<dbReference type="GO" id="GO:0005739">
    <property type="term" value="C:mitochondrion"/>
    <property type="evidence" value="ECO:0007669"/>
    <property type="project" value="TreeGrafter"/>
</dbReference>
<dbReference type="Pfam" id="PF02913">
    <property type="entry name" value="FAD-oxidase_C"/>
    <property type="match status" value="1"/>
</dbReference>
<dbReference type="InterPro" id="IPR016166">
    <property type="entry name" value="FAD-bd_PCMH"/>
</dbReference>
<dbReference type="GO" id="GO:0004458">
    <property type="term" value="F:D-lactate dehydrogenase (cytochrome) activity"/>
    <property type="evidence" value="ECO:0007669"/>
    <property type="project" value="UniProtKB-EC"/>
</dbReference>
<reference evidence="8" key="1">
    <citation type="submission" date="2021-10" db="EMBL/GenBank/DDBJ databases">
        <title>De novo Genome Assembly of Clathrus columnatus (Basidiomycota, Fungi) Using Illumina and Nanopore Sequence Data.</title>
        <authorList>
            <person name="Ogiso-Tanaka E."/>
            <person name="Itagaki H."/>
            <person name="Hosoya T."/>
            <person name="Hosaka K."/>
        </authorList>
    </citation>
    <scope>NUCLEOTIDE SEQUENCE</scope>
    <source>
        <strain evidence="8">MO-923</strain>
    </source>
</reference>
<dbReference type="EMBL" id="BPWL01000010">
    <property type="protein sequence ID" value="GJJ14681.1"/>
    <property type="molecule type" value="Genomic_DNA"/>
</dbReference>
<dbReference type="AlphaFoldDB" id="A0AAV5AP64"/>
<evidence type="ECO:0000313" key="9">
    <source>
        <dbReference type="Proteomes" id="UP001050691"/>
    </source>
</evidence>
<dbReference type="InterPro" id="IPR016167">
    <property type="entry name" value="FAD-bd_PCMH_sub1"/>
</dbReference>
<evidence type="ECO:0000259" key="7">
    <source>
        <dbReference type="PROSITE" id="PS51387"/>
    </source>
</evidence>
<dbReference type="InterPro" id="IPR006094">
    <property type="entry name" value="Oxid_FAD_bind_N"/>
</dbReference>
<dbReference type="InterPro" id="IPR016164">
    <property type="entry name" value="FAD-linked_Oxase-like_C"/>
</dbReference>
<protein>
    <recommendedName>
        <fullName evidence="7">FAD-binding PCMH-type domain-containing protein</fullName>
    </recommendedName>
</protein>
<evidence type="ECO:0000256" key="2">
    <source>
        <dbReference type="ARBA" id="ARBA00008000"/>
    </source>
</evidence>
<dbReference type="InterPro" id="IPR036318">
    <property type="entry name" value="FAD-bd_PCMH-like_sf"/>
</dbReference>
<comment type="similarity">
    <text evidence="2">Belongs to the FAD-binding oxidoreductase/transferase type 4 family.</text>
</comment>
<dbReference type="FunFam" id="1.10.45.10:FF:000001">
    <property type="entry name" value="D-lactate dehydrogenase mitochondrial"/>
    <property type="match status" value="1"/>
</dbReference>
<dbReference type="Gene3D" id="1.10.45.10">
    <property type="entry name" value="Vanillyl-alcohol Oxidase, Chain A, domain 4"/>
    <property type="match status" value="1"/>
</dbReference>
<keyword evidence="5" id="KW-0560">Oxidoreductase</keyword>
<feature type="domain" description="FAD-binding PCMH-type" evidence="7">
    <location>
        <begin position="98"/>
        <end position="277"/>
    </location>
</feature>
<keyword evidence="9" id="KW-1185">Reference proteome</keyword>
<dbReference type="FunFam" id="3.30.465.10:FF:000053">
    <property type="entry name" value="D-lactate dehydrogenase (Cytochrome), putative"/>
    <property type="match status" value="1"/>
</dbReference>
<dbReference type="Pfam" id="PF01565">
    <property type="entry name" value="FAD_binding_4"/>
    <property type="match status" value="1"/>
</dbReference>
<comment type="caution">
    <text evidence="8">The sequence shown here is derived from an EMBL/GenBank/DDBJ whole genome shotgun (WGS) entry which is preliminary data.</text>
</comment>
<dbReference type="GO" id="GO:0071949">
    <property type="term" value="F:FAD binding"/>
    <property type="evidence" value="ECO:0007669"/>
    <property type="project" value="InterPro"/>
</dbReference>
<evidence type="ECO:0000256" key="5">
    <source>
        <dbReference type="ARBA" id="ARBA00023002"/>
    </source>
</evidence>
<dbReference type="InterPro" id="IPR016169">
    <property type="entry name" value="FAD-bd_PCMH_sub2"/>
</dbReference>
<dbReference type="PROSITE" id="PS51387">
    <property type="entry name" value="FAD_PCMH"/>
    <property type="match status" value="1"/>
</dbReference>
<evidence type="ECO:0000256" key="1">
    <source>
        <dbReference type="ARBA" id="ARBA00001974"/>
    </source>
</evidence>
<dbReference type="FunFam" id="3.30.70.2740:FF:000002">
    <property type="entry name" value="D-2-hydroxyglutarate dehydrogenase mitochondrial"/>
    <property type="match status" value="1"/>
</dbReference>
<proteinExistence type="inferred from homology"/>
<dbReference type="SUPFAM" id="SSF55103">
    <property type="entry name" value="FAD-linked oxidases, C-terminal domain"/>
    <property type="match status" value="1"/>
</dbReference>
<dbReference type="InterPro" id="IPR004113">
    <property type="entry name" value="FAD-bd_oxidored_4_C"/>
</dbReference>
<evidence type="ECO:0000313" key="8">
    <source>
        <dbReference type="EMBL" id="GJJ14681.1"/>
    </source>
</evidence>
<dbReference type="InterPro" id="IPR051264">
    <property type="entry name" value="FAD-oxidored/transferase_4"/>
</dbReference>
<dbReference type="Gene3D" id="3.30.70.2190">
    <property type="match status" value="1"/>
</dbReference>